<dbReference type="KEGG" id="aprc:113869934"/>
<evidence type="ECO:0000256" key="8">
    <source>
        <dbReference type="ARBA" id="ARBA00023030"/>
    </source>
</evidence>
<keyword evidence="4 9" id="KW-0964">Secreted</keyword>
<evidence type="ECO:0000256" key="6">
    <source>
        <dbReference type="ARBA" id="ARBA00022729"/>
    </source>
</evidence>
<dbReference type="OrthoDB" id="1858282at2759"/>
<accession>A0A8B8M529</accession>
<dbReference type="GeneID" id="113869934"/>
<organism evidence="10 11">
    <name type="scientific">Abrus precatorius</name>
    <name type="common">Indian licorice</name>
    <name type="synonym">Glycine abrus</name>
    <dbReference type="NCBI Taxonomy" id="3816"/>
    <lineage>
        <taxon>Eukaryota</taxon>
        <taxon>Viridiplantae</taxon>
        <taxon>Streptophyta</taxon>
        <taxon>Embryophyta</taxon>
        <taxon>Tracheophyta</taxon>
        <taxon>Spermatophyta</taxon>
        <taxon>Magnoliopsida</taxon>
        <taxon>eudicotyledons</taxon>
        <taxon>Gunneridae</taxon>
        <taxon>Pentapetalae</taxon>
        <taxon>rosids</taxon>
        <taxon>fabids</taxon>
        <taxon>Fabales</taxon>
        <taxon>Fabaceae</taxon>
        <taxon>Papilionoideae</taxon>
        <taxon>50 kb inversion clade</taxon>
        <taxon>NPAAA clade</taxon>
        <taxon>indigoferoid/millettioid clade</taxon>
        <taxon>Abreae</taxon>
        <taxon>Abrus</taxon>
    </lineage>
</organism>
<keyword evidence="5 9" id="KW-0765">Sulfation</keyword>
<comment type="subcellular location">
    <subcellularLocation>
        <location evidence="1 9">Secreted</location>
    </subcellularLocation>
</comment>
<comment type="function">
    <text evidence="9">Promotes plant cell differentiation, organogenesis and somatic embryogenesis as well as cell proliferation.</text>
</comment>
<evidence type="ECO:0000256" key="7">
    <source>
        <dbReference type="ARBA" id="ARBA00022782"/>
    </source>
</evidence>
<keyword evidence="6 9" id="KW-0732">Signal</keyword>
<protein>
    <recommendedName>
        <fullName evidence="9">Phytosulfokine</fullName>
    </recommendedName>
    <component>
        <recommendedName>
            <fullName evidence="9">Phytosulfokine-alpha</fullName>
            <shortName evidence="9">PSK-alpha</shortName>
            <shortName evidence="9">Phytosulfokine-a</shortName>
        </recommendedName>
    </component>
    <component>
        <recommendedName>
            <fullName evidence="9">Phytosulfokine-beta</fullName>
            <shortName evidence="9">PSK-beta</shortName>
            <shortName evidence="9">Phytosulfokine-b</shortName>
        </recommendedName>
    </component>
</protein>
<sequence>MSKITAMFFLAMFLCCILTHSASPEPAFHKESLIVTQHQDAEAVDESCEGIREEECLMRRTLAAHIDYIYTQKHNP</sequence>
<feature type="signal peptide" evidence="9">
    <location>
        <begin position="1"/>
        <end position="21"/>
    </location>
</feature>
<dbReference type="GO" id="GO:0008083">
    <property type="term" value="F:growth factor activity"/>
    <property type="evidence" value="ECO:0007669"/>
    <property type="project" value="UniProtKB-UniRule"/>
</dbReference>
<dbReference type="GO" id="GO:0008283">
    <property type="term" value="P:cell population proliferation"/>
    <property type="evidence" value="ECO:0007669"/>
    <property type="project" value="UniProtKB-UniRule"/>
</dbReference>
<keyword evidence="8 9" id="KW-0339">Growth factor</keyword>
<reference evidence="11" key="2">
    <citation type="submission" date="2025-08" db="UniProtKB">
        <authorList>
            <consortium name="RefSeq"/>
        </authorList>
    </citation>
    <scope>IDENTIFICATION</scope>
    <source>
        <tissue evidence="11">Young leaves</tissue>
    </source>
</reference>
<evidence type="ECO:0000256" key="5">
    <source>
        <dbReference type="ARBA" id="ARBA00022641"/>
    </source>
</evidence>
<name>A0A8B8M529_ABRPR</name>
<keyword evidence="7 9" id="KW-0221">Differentiation</keyword>
<comment type="PTM">
    <text evidence="9">PSK-alpha is produced by endopeptidase digestion. PSK-beta is produced from PSK-alpha by exopeptidase digestion.</text>
</comment>
<evidence type="ECO:0000256" key="9">
    <source>
        <dbReference type="RuleBase" id="RU368031"/>
    </source>
</evidence>
<evidence type="ECO:0000256" key="3">
    <source>
        <dbReference type="ARBA" id="ARBA00022473"/>
    </source>
</evidence>
<dbReference type="PANTHER" id="PTHR33285:SF55">
    <property type="entry name" value="PHYTOSULFOKINES 3"/>
    <property type="match status" value="1"/>
</dbReference>
<feature type="chain" id="PRO_5034964828" description="Phytosulfokine" evidence="9">
    <location>
        <begin position="22"/>
        <end position="76"/>
    </location>
</feature>
<keyword evidence="10" id="KW-1185">Reference proteome</keyword>
<dbReference type="Proteomes" id="UP000694853">
    <property type="component" value="Unplaced"/>
</dbReference>
<dbReference type="GO" id="GO:0005576">
    <property type="term" value="C:extracellular region"/>
    <property type="evidence" value="ECO:0007669"/>
    <property type="project" value="UniProtKB-SubCell"/>
</dbReference>
<comment type="similarity">
    <text evidence="2 9">Belongs to the phytosulfokine family.</text>
</comment>
<proteinExistence type="inferred from homology"/>
<keyword evidence="3 9" id="KW-0217">Developmental protein</keyword>
<gene>
    <name evidence="11" type="primary">LOC113869934</name>
</gene>
<comment type="PTM">
    <text evidence="9">Sulfation is important for activity and for the binding to a putative membrane receptor.</text>
</comment>
<evidence type="ECO:0000256" key="1">
    <source>
        <dbReference type="ARBA" id="ARBA00004613"/>
    </source>
</evidence>
<dbReference type="Pfam" id="PF06404">
    <property type="entry name" value="PSK"/>
    <property type="match status" value="1"/>
</dbReference>
<evidence type="ECO:0000256" key="2">
    <source>
        <dbReference type="ARBA" id="ARBA00010781"/>
    </source>
</evidence>
<dbReference type="GO" id="GO:0030154">
    <property type="term" value="P:cell differentiation"/>
    <property type="evidence" value="ECO:0007669"/>
    <property type="project" value="UniProtKB-UniRule"/>
</dbReference>
<dbReference type="AlphaFoldDB" id="A0A8B8M529"/>
<evidence type="ECO:0000256" key="4">
    <source>
        <dbReference type="ARBA" id="ARBA00022525"/>
    </source>
</evidence>
<evidence type="ECO:0000313" key="11">
    <source>
        <dbReference type="RefSeq" id="XP_027362284.1"/>
    </source>
</evidence>
<dbReference type="InterPro" id="IPR009438">
    <property type="entry name" value="Phytosulfokine"/>
</dbReference>
<dbReference type="PANTHER" id="PTHR33285">
    <property type="entry name" value="PHYTOSULFOKINES 3"/>
    <property type="match status" value="1"/>
</dbReference>
<reference evidence="10" key="1">
    <citation type="journal article" date="2019" name="Toxins">
        <title>Detection of Abrin-Like and Prepropulchellin-Like Toxin Genes and Transcripts Using Whole Genome Sequencing and Full-Length Transcript Sequencing of Abrus precatorius.</title>
        <authorList>
            <person name="Hovde B.T."/>
            <person name="Daligault H.E."/>
            <person name="Hanschen E.R."/>
            <person name="Kunde Y.A."/>
            <person name="Johnson M.B."/>
            <person name="Starkenburg S.R."/>
            <person name="Johnson S.L."/>
        </authorList>
    </citation>
    <scope>NUCLEOTIDE SEQUENCE [LARGE SCALE GENOMIC DNA]</scope>
</reference>
<dbReference type="RefSeq" id="XP_027362284.1">
    <property type="nucleotide sequence ID" value="XM_027506483.1"/>
</dbReference>
<evidence type="ECO:0000313" key="10">
    <source>
        <dbReference type="Proteomes" id="UP000694853"/>
    </source>
</evidence>